<dbReference type="PROSITE" id="PS50005">
    <property type="entry name" value="TPR"/>
    <property type="match status" value="1"/>
</dbReference>
<dbReference type="Pfam" id="PF13432">
    <property type="entry name" value="TPR_16"/>
    <property type="match status" value="1"/>
</dbReference>
<dbReference type="InterPro" id="IPR052346">
    <property type="entry name" value="O-mannosyl-transferase_TMTC"/>
</dbReference>
<dbReference type="InterPro" id="IPR019734">
    <property type="entry name" value="TPR_rpt"/>
</dbReference>
<dbReference type="RefSeq" id="WP_188725566.1">
    <property type="nucleotide sequence ID" value="NZ_BMJD01000035.1"/>
</dbReference>
<sequence length="333" mass="39039">MQHLENNVRKSKQNNVLPFIPEGDFYFAKGVEAFRRRKFDRALKWLQKAVEQVPKDPLYQCQMSIVYTEIGAYHEANQLLTNVLQFTGDEYTDCYYLLANNYAHLGLLNDAKKYAVSYLDKEPEGEFSEEAKSLLDLIDIDEDEDWDLEEEDELLIYQETVFYHMENMEWDKALPLIEEMITLFPEHTPVNHDYAQALFFSGFQEKAIQLELDLLRDEPNSLVSHANLAIFYNEMEQKAEREKYLQALQNVYPIQEQQKLRIAVTLARTGNFQEANKRFRALLKGIVKNHPSYYRWYSVSLYQAGALSSALALWKEGCGRHPKLAKEEGLWKH</sequence>
<evidence type="ECO:0000256" key="1">
    <source>
        <dbReference type="ARBA" id="ARBA00022737"/>
    </source>
</evidence>
<evidence type="ECO:0000313" key="4">
    <source>
        <dbReference type="EMBL" id="GGB53950.1"/>
    </source>
</evidence>
<proteinExistence type="predicted"/>
<keyword evidence="1" id="KW-0677">Repeat</keyword>
<evidence type="ECO:0000313" key="5">
    <source>
        <dbReference type="Proteomes" id="UP000621492"/>
    </source>
</evidence>
<protein>
    <recommendedName>
        <fullName evidence="6">Tetratricopeptide repeat protein</fullName>
    </recommendedName>
</protein>
<reference evidence="4" key="2">
    <citation type="submission" date="2020-09" db="EMBL/GenBank/DDBJ databases">
        <authorList>
            <person name="Sun Q."/>
            <person name="Zhou Y."/>
        </authorList>
    </citation>
    <scope>NUCLEOTIDE SEQUENCE</scope>
    <source>
        <strain evidence="4">CGMCC 1.15454</strain>
    </source>
</reference>
<dbReference type="PANTHER" id="PTHR44227">
    <property type="match status" value="1"/>
</dbReference>
<dbReference type="PANTHER" id="PTHR44227:SF3">
    <property type="entry name" value="PROTEIN O-MANNOSYL-TRANSFERASE TMTC4"/>
    <property type="match status" value="1"/>
</dbReference>
<evidence type="ECO:0000256" key="2">
    <source>
        <dbReference type="ARBA" id="ARBA00022803"/>
    </source>
</evidence>
<feature type="repeat" description="TPR" evidence="3">
    <location>
        <begin position="23"/>
        <end position="56"/>
    </location>
</feature>
<keyword evidence="5" id="KW-1185">Reference proteome</keyword>
<accession>A0A9W5X786</accession>
<dbReference type="EMBL" id="BMJD01000035">
    <property type="protein sequence ID" value="GGB53950.1"/>
    <property type="molecule type" value="Genomic_DNA"/>
</dbReference>
<gene>
    <name evidence="4" type="ORF">GCM10011409_34460</name>
</gene>
<comment type="caution">
    <text evidence="4">The sequence shown here is derived from an EMBL/GenBank/DDBJ whole genome shotgun (WGS) entry which is preliminary data.</text>
</comment>
<dbReference type="InterPro" id="IPR011990">
    <property type="entry name" value="TPR-like_helical_dom_sf"/>
</dbReference>
<keyword evidence="2 3" id="KW-0802">TPR repeat</keyword>
<name>A0A9W5X786_9BACI</name>
<reference evidence="4" key="1">
    <citation type="journal article" date="2014" name="Int. J. Syst. Evol. Microbiol.">
        <title>Complete genome sequence of Corynebacterium casei LMG S-19264T (=DSM 44701T), isolated from a smear-ripened cheese.</title>
        <authorList>
            <consortium name="US DOE Joint Genome Institute (JGI-PGF)"/>
            <person name="Walter F."/>
            <person name="Albersmeier A."/>
            <person name="Kalinowski J."/>
            <person name="Ruckert C."/>
        </authorList>
    </citation>
    <scope>NUCLEOTIDE SEQUENCE</scope>
    <source>
        <strain evidence="4">CGMCC 1.15454</strain>
    </source>
</reference>
<dbReference type="AlphaFoldDB" id="A0A9W5X786"/>
<dbReference type="Proteomes" id="UP000621492">
    <property type="component" value="Unassembled WGS sequence"/>
</dbReference>
<evidence type="ECO:0008006" key="6">
    <source>
        <dbReference type="Google" id="ProtNLM"/>
    </source>
</evidence>
<dbReference type="Gene3D" id="1.25.40.10">
    <property type="entry name" value="Tetratricopeptide repeat domain"/>
    <property type="match status" value="2"/>
</dbReference>
<organism evidence="4 5">
    <name type="scientific">Lentibacillus populi</name>
    <dbReference type="NCBI Taxonomy" id="1827502"/>
    <lineage>
        <taxon>Bacteria</taxon>
        <taxon>Bacillati</taxon>
        <taxon>Bacillota</taxon>
        <taxon>Bacilli</taxon>
        <taxon>Bacillales</taxon>
        <taxon>Bacillaceae</taxon>
        <taxon>Lentibacillus</taxon>
    </lineage>
</organism>
<evidence type="ECO:0000256" key="3">
    <source>
        <dbReference type="PROSITE-ProRule" id="PRU00339"/>
    </source>
</evidence>
<dbReference type="SMART" id="SM00028">
    <property type="entry name" value="TPR"/>
    <property type="match status" value="2"/>
</dbReference>
<dbReference type="SUPFAM" id="SSF48452">
    <property type="entry name" value="TPR-like"/>
    <property type="match status" value="2"/>
</dbReference>